<evidence type="ECO:0000259" key="1">
    <source>
        <dbReference type="Pfam" id="PF16206"/>
    </source>
</evidence>
<dbReference type="OrthoDB" id="294853at2759"/>
<organism evidence="2 3">
    <name type="scientific">Dibothriocephalus latus</name>
    <name type="common">Fish tapeworm</name>
    <name type="synonym">Diphyllobothrium latum</name>
    <dbReference type="NCBI Taxonomy" id="60516"/>
    <lineage>
        <taxon>Eukaryota</taxon>
        <taxon>Metazoa</taxon>
        <taxon>Spiralia</taxon>
        <taxon>Lophotrochozoa</taxon>
        <taxon>Platyhelminthes</taxon>
        <taxon>Cestoda</taxon>
        <taxon>Eucestoda</taxon>
        <taxon>Diphyllobothriidea</taxon>
        <taxon>Diphyllobothriidae</taxon>
        <taxon>Dibothriocephalus</taxon>
    </lineage>
</organism>
<dbReference type="Pfam" id="PF16206">
    <property type="entry name" value="Mon2_C"/>
    <property type="match status" value="1"/>
</dbReference>
<proteinExistence type="predicted"/>
<reference evidence="2 3" key="1">
    <citation type="submission" date="2018-11" db="EMBL/GenBank/DDBJ databases">
        <authorList>
            <consortium name="Pathogen Informatics"/>
        </authorList>
    </citation>
    <scope>NUCLEOTIDE SEQUENCE [LARGE SCALE GENOMIC DNA]</scope>
</reference>
<protein>
    <recommendedName>
        <fullName evidence="1">Mon2 C-terminal domain-containing protein</fullName>
    </recommendedName>
</protein>
<name>A0A3P7LP60_DIBLA</name>
<accession>A0A3P7LP60</accession>
<gene>
    <name evidence="2" type="ORF">DILT_LOCUS13218</name>
</gene>
<dbReference type="Proteomes" id="UP000281553">
    <property type="component" value="Unassembled WGS sequence"/>
</dbReference>
<dbReference type="AlphaFoldDB" id="A0A3P7LP60"/>
<evidence type="ECO:0000313" key="3">
    <source>
        <dbReference type="Proteomes" id="UP000281553"/>
    </source>
</evidence>
<keyword evidence="3" id="KW-1185">Reference proteome</keyword>
<feature type="non-terminal residue" evidence="2">
    <location>
        <position position="183"/>
    </location>
</feature>
<sequence>MICDQFLSNPADLPLKFIEQLVGLLGLGSIQASVGNGGACDSSILSLSTPPEAECRLPSVHRPRSSLHGDGANGVDLISRGPDVAVQFVGRMCASDDLRPFSCRETFMKLCFESLLRFAFFNGVSLPTENKKPFDKLLWASREEPSARVKLCRLAVRDVIQRCTFILQQFGRAVQFAGKCPLP</sequence>
<feature type="domain" description="Mon2 C-terminal" evidence="1">
    <location>
        <begin position="102"/>
        <end position="183"/>
    </location>
</feature>
<evidence type="ECO:0000313" key="2">
    <source>
        <dbReference type="EMBL" id="VDN18574.1"/>
    </source>
</evidence>
<dbReference type="InterPro" id="IPR032817">
    <property type="entry name" value="Mon2_C"/>
</dbReference>
<dbReference type="EMBL" id="UYRU01069320">
    <property type="protein sequence ID" value="VDN18574.1"/>
    <property type="molecule type" value="Genomic_DNA"/>
</dbReference>